<proteinExistence type="predicted"/>
<dbReference type="Gene3D" id="2.40.128.270">
    <property type="match status" value="3"/>
</dbReference>
<dbReference type="InterPro" id="IPR005184">
    <property type="entry name" value="DUF306_Meta_HslJ"/>
</dbReference>
<dbReference type="RefSeq" id="WP_089890202.1">
    <property type="nucleotide sequence ID" value="NZ_FOJG01000001.1"/>
</dbReference>
<organism evidence="3 4">
    <name type="scientific">Chitinophaga arvensicola</name>
    <dbReference type="NCBI Taxonomy" id="29529"/>
    <lineage>
        <taxon>Bacteria</taxon>
        <taxon>Pseudomonadati</taxon>
        <taxon>Bacteroidota</taxon>
        <taxon>Chitinophagia</taxon>
        <taxon>Chitinophagales</taxon>
        <taxon>Chitinophagaceae</taxon>
        <taxon>Chitinophaga</taxon>
    </lineage>
</organism>
<evidence type="ECO:0000313" key="4">
    <source>
        <dbReference type="Proteomes" id="UP000199310"/>
    </source>
</evidence>
<evidence type="ECO:0000259" key="2">
    <source>
        <dbReference type="Pfam" id="PF14302"/>
    </source>
</evidence>
<accession>A0A1I0P4B4</accession>
<dbReference type="AlphaFoldDB" id="A0A1I0P4B4"/>
<feature type="domain" description="DUF4377" evidence="2">
    <location>
        <begin position="30"/>
        <end position="104"/>
    </location>
</feature>
<reference evidence="4" key="1">
    <citation type="submission" date="2016-10" db="EMBL/GenBank/DDBJ databases">
        <authorList>
            <person name="Varghese N."/>
            <person name="Submissions S."/>
        </authorList>
    </citation>
    <scope>NUCLEOTIDE SEQUENCE [LARGE SCALE GENOMIC DNA]</scope>
    <source>
        <strain evidence="4">DSM 3695</strain>
    </source>
</reference>
<evidence type="ECO:0000259" key="1">
    <source>
        <dbReference type="Pfam" id="PF03724"/>
    </source>
</evidence>
<sequence>MLFELAITLATTFMSPVQNKPQPPKTQIIYVKESKEPCTGVAPMECLQIKGVNDTDWSNFYTNISGFKYTPGYRYKLRVKITSIANPPADGSSLKYTLLKVLEKKKVNTNSSWTSLTSKKWILVKMDSETLTDGSIWIQFDPAKKRISGKSGCNGMMGGYTTNGNAITFSKTAGTLMACPGADVMRREATFMKLLGDQTFQYTTSGNTVNLQQNGNTVLQFRLEENSGTAGNSSSNNWAAIGDKKWTLSMINEGVMSNSGIWLQFNAAKKRFSGKGGCNNISGGYTVVKNKITFTQAMSTRMMCSDADVMRRESDFLKQLGGHSFTYTVTGETVNLYENGKLVMQFTVEDNGGSQPATAPGDDSQWAFIGSKKWSVLKLNDATLSNSGIWLEFDTKQKRFHGKGGCNSISGGYNATADQIKFTQGISTRMACIDAKVMRRETEFLKLISDNTFRYDIAEQTLNLYKDGKLVVIFGMQDKTL</sequence>
<dbReference type="InterPro" id="IPR025485">
    <property type="entry name" value="DUF4377"/>
</dbReference>
<dbReference type="PANTHER" id="PTHR35535">
    <property type="entry name" value="HEAT SHOCK PROTEIN HSLJ"/>
    <property type="match status" value="1"/>
</dbReference>
<keyword evidence="4" id="KW-1185">Reference proteome</keyword>
<dbReference type="Pfam" id="PF03724">
    <property type="entry name" value="META"/>
    <property type="match status" value="3"/>
</dbReference>
<dbReference type="EMBL" id="FOJG01000001">
    <property type="protein sequence ID" value="SEW08896.1"/>
    <property type="molecule type" value="Genomic_DNA"/>
</dbReference>
<dbReference type="InterPro" id="IPR053147">
    <property type="entry name" value="Hsp_HslJ-like"/>
</dbReference>
<dbReference type="InterPro" id="IPR038670">
    <property type="entry name" value="HslJ-like_sf"/>
</dbReference>
<evidence type="ECO:0000313" key="3">
    <source>
        <dbReference type="EMBL" id="SEW08896.1"/>
    </source>
</evidence>
<dbReference type="PANTHER" id="PTHR35535:SF1">
    <property type="entry name" value="HEAT SHOCK PROTEIN HSLJ"/>
    <property type="match status" value="1"/>
</dbReference>
<dbReference type="Proteomes" id="UP000199310">
    <property type="component" value="Unassembled WGS sequence"/>
</dbReference>
<feature type="domain" description="DUF306" evidence="1">
    <location>
        <begin position="241"/>
        <end position="346"/>
    </location>
</feature>
<name>A0A1I0P4B4_9BACT</name>
<dbReference type="OrthoDB" id="880459at2"/>
<gene>
    <name evidence="3" type="ORF">SAMN04488122_0543</name>
</gene>
<keyword evidence="3" id="KW-0346">Stress response</keyword>
<feature type="domain" description="DUF306" evidence="1">
    <location>
        <begin position="372"/>
        <end position="468"/>
    </location>
</feature>
<dbReference type="Pfam" id="PF14302">
    <property type="entry name" value="DUF4377"/>
    <property type="match status" value="1"/>
</dbReference>
<feature type="domain" description="DUF306" evidence="1">
    <location>
        <begin position="115"/>
        <end position="222"/>
    </location>
</feature>
<dbReference type="STRING" id="29529.SAMN04488122_0543"/>
<protein>
    <submittedName>
        <fullName evidence="3">Heat shock protein HslJ</fullName>
    </submittedName>
</protein>